<keyword evidence="2" id="KW-0472">Membrane</keyword>
<feature type="region of interest" description="Disordered" evidence="1">
    <location>
        <begin position="20"/>
        <end position="47"/>
    </location>
</feature>
<keyword evidence="2" id="KW-0812">Transmembrane</keyword>
<organism evidence="3 4">
    <name type="scientific">Ditylenchus dipsaci</name>
    <dbReference type="NCBI Taxonomy" id="166011"/>
    <lineage>
        <taxon>Eukaryota</taxon>
        <taxon>Metazoa</taxon>
        <taxon>Ecdysozoa</taxon>
        <taxon>Nematoda</taxon>
        <taxon>Chromadorea</taxon>
        <taxon>Rhabditida</taxon>
        <taxon>Tylenchina</taxon>
        <taxon>Tylenchomorpha</taxon>
        <taxon>Sphaerularioidea</taxon>
        <taxon>Anguinidae</taxon>
        <taxon>Anguininae</taxon>
        <taxon>Ditylenchus</taxon>
    </lineage>
</organism>
<protein>
    <submittedName>
        <fullName evidence="4">Uncharacterized protein</fullName>
    </submittedName>
</protein>
<name>A0A915E961_9BILA</name>
<feature type="compositionally biased region" description="Low complexity" evidence="1">
    <location>
        <begin position="25"/>
        <end position="37"/>
    </location>
</feature>
<evidence type="ECO:0000313" key="4">
    <source>
        <dbReference type="WBParaSite" id="jg2876"/>
    </source>
</evidence>
<dbReference type="AlphaFoldDB" id="A0A915E961"/>
<accession>A0A915E961</accession>
<evidence type="ECO:0000256" key="2">
    <source>
        <dbReference type="SAM" id="Phobius"/>
    </source>
</evidence>
<evidence type="ECO:0000313" key="3">
    <source>
        <dbReference type="Proteomes" id="UP000887574"/>
    </source>
</evidence>
<dbReference type="WBParaSite" id="jg2876">
    <property type="protein sequence ID" value="jg2876"/>
    <property type="gene ID" value="jg2876"/>
</dbReference>
<feature type="transmembrane region" description="Helical" evidence="2">
    <location>
        <begin position="72"/>
        <end position="93"/>
    </location>
</feature>
<keyword evidence="3" id="KW-1185">Reference proteome</keyword>
<proteinExistence type="predicted"/>
<reference evidence="4" key="1">
    <citation type="submission" date="2022-11" db="UniProtKB">
        <authorList>
            <consortium name="WormBaseParasite"/>
        </authorList>
    </citation>
    <scope>IDENTIFICATION</scope>
</reference>
<dbReference type="Proteomes" id="UP000887574">
    <property type="component" value="Unplaced"/>
</dbReference>
<sequence length="129" mass="14658">MIRRIGVAGALVKEDQQKDDEPIFSNGKSNASGNSNGHLHKSSARPGFSKSCRQAIRPFLPSNYIKWLLPPMVYRLACYGSYLFWFTIGWLVLRKTQNATRAVRYIKTYGHTVSLESIEKSMEFAQLVD</sequence>
<keyword evidence="2" id="KW-1133">Transmembrane helix</keyword>
<evidence type="ECO:0000256" key="1">
    <source>
        <dbReference type="SAM" id="MobiDB-lite"/>
    </source>
</evidence>